<evidence type="ECO:0000256" key="1">
    <source>
        <dbReference type="SAM" id="MobiDB-lite"/>
    </source>
</evidence>
<dbReference type="Proteomes" id="UP001183648">
    <property type="component" value="Unassembled WGS sequence"/>
</dbReference>
<accession>A0ABU2C045</accession>
<name>A0ABU2C045_9ACTN</name>
<keyword evidence="2" id="KW-1133">Transmembrane helix</keyword>
<reference evidence="3 4" key="1">
    <citation type="submission" date="2023-07" db="EMBL/GenBank/DDBJ databases">
        <title>Sequencing the genomes of 1000 actinobacteria strains.</title>
        <authorList>
            <person name="Klenk H.-P."/>
        </authorList>
    </citation>
    <scope>NUCLEOTIDE SEQUENCE [LARGE SCALE GENOMIC DNA]</scope>
    <source>
        <strain evidence="3 4">DSM 19426</strain>
    </source>
</reference>
<gene>
    <name evidence="3" type="ORF">J2S63_003595</name>
</gene>
<sequence length="66" mass="7381">MSPVWLVAQHLGSLHGYEKLLVLLVAFGPFVVLWFAVRYANRRNAAEDAQDTQDARDDLSGRPPTT</sequence>
<dbReference type="EMBL" id="JAVDYG010000001">
    <property type="protein sequence ID" value="MDR7364042.1"/>
    <property type="molecule type" value="Genomic_DNA"/>
</dbReference>
<evidence type="ECO:0000313" key="4">
    <source>
        <dbReference type="Proteomes" id="UP001183648"/>
    </source>
</evidence>
<keyword evidence="2" id="KW-0812">Transmembrane</keyword>
<keyword evidence="4" id="KW-1185">Reference proteome</keyword>
<feature type="transmembrane region" description="Helical" evidence="2">
    <location>
        <begin position="20"/>
        <end position="37"/>
    </location>
</feature>
<proteinExistence type="predicted"/>
<evidence type="ECO:0000256" key="2">
    <source>
        <dbReference type="SAM" id="Phobius"/>
    </source>
</evidence>
<comment type="caution">
    <text evidence="3">The sequence shown here is derived from an EMBL/GenBank/DDBJ whole genome shotgun (WGS) entry which is preliminary data.</text>
</comment>
<evidence type="ECO:0000313" key="3">
    <source>
        <dbReference type="EMBL" id="MDR7364042.1"/>
    </source>
</evidence>
<dbReference type="RefSeq" id="WP_310305172.1">
    <property type="nucleotide sequence ID" value="NZ_BAAAPS010000005.1"/>
</dbReference>
<protein>
    <submittedName>
        <fullName evidence="3">Uncharacterized protein</fullName>
    </submittedName>
</protein>
<keyword evidence="2" id="KW-0472">Membrane</keyword>
<feature type="region of interest" description="Disordered" evidence="1">
    <location>
        <begin position="44"/>
        <end position="66"/>
    </location>
</feature>
<organism evidence="3 4">
    <name type="scientific">Nocardioides marmoribigeumensis</name>
    <dbReference type="NCBI Taxonomy" id="433649"/>
    <lineage>
        <taxon>Bacteria</taxon>
        <taxon>Bacillati</taxon>
        <taxon>Actinomycetota</taxon>
        <taxon>Actinomycetes</taxon>
        <taxon>Propionibacteriales</taxon>
        <taxon>Nocardioidaceae</taxon>
        <taxon>Nocardioides</taxon>
    </lineage>
</organism>